<gene>
    <name evidence="3" type="ORF">Xbud_03126</name>
</gene>
<proteinExistence type="predicted"/>
<dbReference type="SUPFAM" id="SSF53955">
    <property type="entry name" value="Lysozyme-like"/>
    <property type="match status" value="1"/>
</dbReference>
<name>A0A2D0IT54_XENBU</name>
<evidence type="ECO:0000259" key="2">
    <source>
        <dbReference type="Pfam" id="PF01464"/>
    </source>
</evidence>
<dbReference type="InterPro" id="IPR023346">
    <property type="entry name" value="Lysozyme-like_dom_sf"/>
</dbReference>
<dbReference type="RefSeq" id="WP_099136880.1">
    <property type="nucleotide sequence ID" value="NZ_CAWNNJ010000088.1"/>
</dbReference>
<protein>
    <submittedName>
        <fullName evidence="3">Type IV secretion system protein VirB1</fullName>
    </submittedName>
</protein>
<evidence type="ECO:0000313" key="3">
    <source>
        <dbReference type="EMBL" id="PHM25053.1"/>
    </source>
</evidence>
<feature type="compositionally biased region" description="Basic and acidic residues" evidence="1">
    <location>
        <begin position="203"/>
        <end position="216"/>
    </location>
</feature>
<dbReference type="CDD" id="cd16892">
    <property type="entry name" value="LT_VirB1-like"/>
    <property type="match status" value="1"/>
</dbReference>
<dbReference type="Pfam" id="PF01464">
    <property type="entry name" value="SLT"/>
    <property type="match status" value="1"/>
</dbReference>
<dbReference type="AlphaFoldDB" id="A0A2D0IT54"/>
<dbReference type="OrthoDB" id="8565485at2"/>
<evidence type="ECO:0000256" key="1">
    <source>
        <dbReference type="SAM" id="MobiDB-lite"/>
    </source>
</evidence>
<accession>A0A2D0IT54</accession>
<feature type="domain" description="Transglycosylase SLT" evidence="2">
    <location>
        <begin position="11"/>
        <end position="129"/>
    </location>
</feature>
<evidence type="ECO:0000313" key="4">
    <source>
        <dbReference type="Proteomes" id="UP000225833"/>
    </source>
</evidence>
<reference evidence="3 4" key="1">
    <citation type="journal article" date="2017" name="Nat. Microbiol.">
        <title>Natural product diversity associated with the nematode symbionts Photorhabdus and Xenorhabdus.</title>
        <authorList>
            <person name="Tobias N.J."/>
            <person name="Wolff H."/>
            <person name="Djahanschiri B."/>
            <person name="Grundmann F."/>
            <person name="Kronenwerth M."/>
            <person name="Shi Y.M."/>
            <person name="Simonyi S."/>
            <person name="Grun P."/>
            <person name="Shapiro-Ilan D."/>
            <person name="Pidot S.J."/>
            <person name="Stinear T.P."/>
            <person name="Ebersberger I."/>
            <person name="Bode H.B."/>
        </authorList>
    </citation>
    <scope>NUCLEOTIDE SEQUENCE [LARGE SCALE GENOMIC DNA]</scope>
    <source>
        <strain evidence="3 4">DSM 16342</strain>
    </source>
</reference>
<comment type="caution">
    <text evidence="3">The sequence shown here is derived from an EMBL/GenBank/DDBJ whole genome shotgun (WGS) entry which is preliminary data.</text>
</comment>
<dbReference type="EMBL" id="NIBS01000021">
    <property type="protein sequence ID" value="PHM25053.1"/>
    <property type="molecule type" value="Genomic_DNA"/>
</dbReference>
<sequence length="216" mass="23997">MISTAAFLALAMQCAPDVAPDTLSRIVKTESGFNPWAIGVVGKPLSRQPRTKEEALNAIKQLDKRNANFSIGLAQINRQYFDVKEAESIFSPCTNLKMGSDILKDCYSRALKSGDSEQQALRKSFSCYYSGNYTRGFKKENNSTSYVERVVAANTTNIKVPALGDETVKEPSSQRDTPVYDAWDVLQQYPKYSQPEKSSSEPAAEKINEEKTDVKS</sequence>
<feature type="region of interest" description="Disordered" evidence="1">
    <location>
        <begin position="191"/>
        <end position="216"/>
    </location>
</feature>
<organism evidence="3 4">
    <name type="scientific">Xenorhabdus budapestensis</name>
    <dbReference type="NCBI Taxonomy" id="290110"/>
    <lineage>
        <taxon>Bacteria</taxon>
        <taxon>Pseudomonadati</taxon>
        <taxon>Pseudomonadota</taxon>
        <taxon>Gammaproteobacteria</taxon>
        <taxon>Enterobacterales</taxon>
        <taxon>Morganellaceae</taxon>
        <taxon>Xenorhabdus</taxon>
    </lineage>
</organism>
<dbReference type="Proteomes" id="UP000225833">
    <property type="component" value="Unassembled WGS sequence"/>
</dbReference>
<dbReference type="Gene3D" id="1.10.530.10">
    <property type="match status" value="1"/>
</dbReference>
<dbReference type="InterPro" id="IPR008258">
    <property type="entry name" value="Transglycosylase_SLT_dom_1"/>
</dbReference>